<feature type="transmembrane region" description="Helical" evidence="1">
    <location>
        <begin position="94"/>
        <end position="113"/>
    </location>
</feature>
<feature type="transmembrane region" description="Helical" evidence="1">
    <location>
        <begin position="260"/>
        <end position="281"/>
    </location>
</feature>
<accession>A0A1M6P9M6</accession>
<dbReference type="Pfam" id="PF26626">
    <property type="entry name" value="DUF8201"/>
    <property type="match status" value="1"/>
</dbReference>
<dbReference type="RefSeq" id="WP_072996649.1">
    <property type="nucleotide sequence ID" value="NZ_FRAM01000001.1"/>
</dbReference>
<keyword evidence="1" id="KW-0812">Transmembrane</keyword>
<dbReference type="AlphaFoldDB" id="A0A1M6P9M6"/>
<gene>
    <name evidence="3" type="ORF">SAMN05444371_0949</name>
</gene>
<evidence type="ECO:0000313" key="3">
    <source>
        <dbReference type="EMBL" id="SHK04659.1"/>
    </source>
</evidence>
<feature type="transmembrane region" description="Helical" evidence="1">
    <location>
        <begin position="63"/>
        <end position="82"/>
    </location>
</feature>
<feature type="transmembrane region" description="Helical" evidence="1">
    <location>
        <begin position="6"/>
        <end position="26"/>
    </location>
</feature>
<dbReference type="Proteomes" id="UP000184498">
    <property type="component" value="Unassembled WGS sequence"/>
</dbReference>
<sequence length="536" mass="62762">MLIIFKTVFLLLMINFGNGILIDKIFNTKIKNFVMLSFLGMMSITFLEVIIAFFYPLDFASELLFLLLGLVGLLVFITEKDFSMFSFRKNTSFWFYFFLITVVFAGSFSPYFFDHYSYYVPTVGYLREFGFIKGISNLDLLFGQSSFWHVFQAGFSNFVDVGLRINSYLLILFLVYIFESKRWVLLLFFPFFLIFLQQPSPDLPVFIFSLIILNEMIDGRNSSFILCLSLFAFCIKPTAFWLPLLAIIESLYTRNFKIGSLFPIVIVGILFTIKNIWLFGYPVFPVSAIDMGISWTPDKSIMKYSSQMGMMKSYDMKYTYQQISDFDFWQKLYYWFRIGFKSVFNIGIVFCLVILGYFALRKKDRIYAFILVSVLLKFILIIIFSAQYRFFIDLYLVTVFLIFKNASEERVVFVSVFLSVLVSVLFTFPGFVKDRFHMGKWMTGFHFMQLINPTESEEGNLITYQLGNLKFNAAKDLIYKAPVPTLSLYWLETYHYYGVFPQVSGNGFVQRKLSPAEKKQLETIIRDLKKSRPEIP</sequence>
<dbReference type="STRING" id="216903.SAMN05444371_0949"/>
<proteinExistence type="predicted"/>
<dbReference type="InterPro" id="IPR058514">
    <property type="entry name" value="DUF8201"/>
</dbReference>
<keyword evidence="1" id="KW-1133">Transmembrane helix</keyword>
<protein>
    <recommendedName>
        <fullName evidence="2">DUF8201 domain-containing protein</fullName>
    </recommendedName>
</protein>
<feature type="transmembrane region" description="Helical" evidence="1">
    <location>
        <begin position="367"/>
        <end position="391"/>
    </location>
</feature>
<evidence type="ECO:0000259" key="2">
    <source>
        <dbReference type="Pfam" id="PF26626"/>
    </source>
</evidence>
<keyword evidence="1" id="KW-0472">Membrane</keyword>
<evidence type="ECO:0000313" key="4">
    <source>
        <dbReference type="Proteomes" id="UP000184498"/>
    </source>
</evidence>
<organism evidence="3 4">
    <name type="scientific">Epilithonimonas mollis</name>
    <dbReference type="NCBI Taxonomy" id="216903"/>
    <lineage>
        <taxon>Bacteria</taxon>
        <taxon>Pseudomonadati</taxon>
        <taxon>Bacteroidota</taxon>
        <taxon>Flavobacteriia</taxon>
        <taxon>Flavobacteriales</taxon>
        <taxon>Weeksellaceae</taxon>
        <taxon>Chryseobacterium group</taxon>
        <taxon>Epilithonimonas</taxon>
    </lineage>
</organism>
<dbReference type="EMBL" id="FRAM01000001">
    <property type="protein sequence ID" value="SHK04659.1"/>
    <property type="molecule type" value="Genomic_DNA"/>
</dbReference>
<feature type="transmembrane region" description="Helical" evidence="1">
    <location>
        <begin position="33"/>
        <end position="57"/>
    </location>
</feature>
<feature type="transmembrane region" description="Helical" evidence="1">
    <location>
        <begin position="185"/>
        <end position="211"/>
    </location>
</feature>
<evidence type="ECO:0000256" key="1">
    <source>
        <dbReference type="SAM" id="Phobius"/>
    </source>
</evidence>
<feature type="transmembrane region" description="Helical" evidence="1">
    <location>
        <begin position="223"/>
        <end position="248"/>
    </location>
</feature>
<keyword evidence="4" id="KW-1185">Reference proteome</keyword>
<feature type="transmembrane region" description="Helical" evidence="1">
    <location>
        <begin position="334"/>
        <end position="360"/>
    </location>
</feature>
<dbReference type="OrthoDB" id="344987at2"/>
<feature type="domain" description="DUF8201" evidence="2">
    <location>
        <begin position="1"/>
        <end position="395"/>
    </location>
</feature>
<feature type="transmembrane region" description="Helical" evidence="1">
    <location>
        <begin position="161"/>
        <end position="178"/>
    </location>
</feature>
<reference evidence="4" key="1">
    <citation type="submission" date="2016-11" db="EMBL/GenBank/DDBJ databases">
        <authorList>
            <person name="Varghese N."/>
            <person name="Submissions S."/>
        </authorList>
    </citation>
    <scope>NUCLEOTIDE SEQUENCE [LARGE SCALE GENOMIC DNA]</scope>
    <source>
        <strain evidence="4">DSM 18016</strain>
    </source>
</reference>
<feature type="transmembrane region" description="Helical" evidence="1">
    <location>
        <begin position="411"/>
        <end position="432"/>
    </location>
</feature>
<dbReference type="InterPro" id="IPR058065">
    <property type="entry name" value="LIC_10190-like"/>
</dbReference>
<name>A0A1M6P9M6_9FLAO</name>
<dbReference type="NCBIfam" id="NF047510">
    <property type="entry name" value="LIC_10190_fam"/>
    <property type="match status" value="1"/>
</dbReference>